<dbReference type="Proteomes" id="UP000030645">
    <property type="component" value="Unassembled WGS sequence"/>
</dbReference>
<dbReference type="AlphaFoldDB" id="W9SGJ9"/>
<gene>
    <name evidence="1" type="ORF">L484_022230</name>
</gene>
<reference evidence="2" key="1">
    <citation type="submission" date="2013-01" db="EMBL/GenBank/DDBJ databases">
        <title>Draft Genome Sequence of a Mulberry Tree, Morus notabilis C.K. Schneid.</title>
        <authorList>
            <person name="He N."/>
            <person name="Zhao S."/>
        </authorList>
    </citation>
    <scope>NUCLEOTIDE SEQUENCE</scope>
</reference>
<keyword evidence="2" id="KW-1185">Reference proteome</keyword>
<evidence type="ECO:0000313" key="1">
    <source>
        <dbReference type="EMBL" id="EXC27999.1"/>
    </source>
</evidence>
<dbReference type="EMBL" id="KE346160">
    <property type="protein sequence ID" value="EXC27999.1"/>
    <property type="molecule type" value="Genomic_DNA"/>
</dbReference>
<organism evidence="1 2">
    <name type="scientific">Morus notabilis</name>
    <dbReference type="NCBI Taxonomy" id="981085"/>
    <lineage>
        <taxon>Eukaryota</taxon>
        <taxon>Viridiplantae</taxon>
        <taxon>Streptophyta</taxon>
        <taxon>Embryophyta</taxon>
        <taxon>Tracheophyta</taxon>
        <taxon>Spermatophyta</taxon>
        <taxon>Magnoliopsida</taxon>
        <taxon>eudicotyledons</taxon>
        <taxon>Gunneridae</taxon>
        <taxon>Pentapetalae</taxon>
        <taxon>rosids</taxon>
        <taxon>fabids</taxon>
        <taxon>Rosales</taxon>
        <taxon>Moraceae</taxon>
        <taxon>Moreae</taxon>
        <taxon>Morus</taxon>
    </lineage>
</organism>
<protein>
    <submittedName>
        <fullName evidence="1">Uncharacterized protein</fullName>
    </submittedName>
</protein>
<name>W9SGJ9_9ROSA</name>
<proteinExistence type="predicted"/>
<accession>W9SGJ9</accession>
<evidence type="ECO:0000313" key="2">
    <source>
        <dbReference type="Proteomes" id="UP000030645"/>
    </source>
</evidence>
<sequence>MEFMYRVKQCLLIPSPLTKFITSHIQNDDYSMLMSEETDWEVVIHRMTQAGIEWRRTRTGTPKDFPASALTREGKA</sequence>